<reference evidence="1 2" key="1">
    <citation type="submission" date="2018-06" db="EMBL/GenBank/DDBJ databases">
        <title>Genomic Encyclopedia of Archaeal and Bacterial Type Strains, Phase II (KMG-II): from individual species to whole genera.</title>
        <authorList>
            <person name="Goeker M."/>
        </authorList>
    </citation>
    <scope>NUCLEOTIDE SEQUENCE [LARGE SCALE GENOMIC DNA]</scope>
    <source>
        <strain evidence="1 2">T4</strain>
    </source>
</reference>
<name>A0A326RKA1_9BACT</name>
<sequence length="133" mass="15204">MPAQPTSLGESPAIYGQIELLSYQSTFNIMARRDPLGHHTPEIFHQLILTGRNLSNQNFIKVDMRIRETKHMVTNPAGSADTLIMDVPKTDFTFMEFLLNKTIDSKDQQPLKLILEYSSSPNKYEFNATFLIK</sequence>
<dbReference type="EMBL" id="QKTX01000023">
    <property type="protein sequence ID" value="PZV76741.1"/>
    <property type="molecule type" value="Genomic_DNA"/>
</dbReference>
<proteinExistence type="predicted"/>
<dbReference type="OrthoDB" id="9842478at2"/>
<organism evidence="1 2">
    <name type="scientific">Algoriphagus aquaeductus</name>
    <dbReference type="NCBI Taxonomy" id="475299"/>
    <lineage>
        <taxon>Bacteria</taxon>
        <taxon>Pseudomonadati</taxon>
        <taxon>Bacteroidota</taxon>
        <taxon>Cytophagia</taxon>
        <taxon>Cytophagales</taxon>
        <taxon>Cyclobacteriaceae</taxon>
        <taxon>Algoriphagus</taxon>
    </lineage>
</organism>
<comment type="caution">
    <text evidence="1">The sequence shown here is derived from an EMBL/GenBank/DDBJ whole genome shotgun (WGS) entry which is preliminary data.</text>
</comment>
<dbReference type="Proteomes" id="UP000248917">
    <property type="component" value="Unassembled WGS sequence"/>
</dbReference>
<evidence type="ECO:0000313" key="2">
    <source>
        <dbReference type="Proteomes" id="UP000248917"/>
    </source>
</evidence>
<evidence type="ECO:0000313" key="1">
    <source>
        <dbReference type="EMBL" id="PZV76741.1"/>
    </source>
</evidence>
<accession>A0A326RKA1</accession>
<dbReference type="AlphaFoldDB" id="A0A326RKA1"/>
<dbReference type="RefSeq" id="WP_111394934.1">
    <property type="nucleotide sequence ID" value="NZ_QKTX01000023.1"/>
</dbReference>
<keyword evidence="2" id="KW-1185">Reference proteome</keyword>
<protein>
    <submittedName>
        <fullName evidence="1">Uncharacterized protein</fullName>
    </submittedName>
</protein>
<gene>
    <name evidence="1" type="ORF">CLV31_12323</name>
</gene>